<dbReference type="PROSITE" id="PS51257">
    <property type="entry name" value="PROKAR_LIPOPROTEIN"/>
    <property type="match status" value="1"/>
</dbReference>
<dbReference type="OrthoDB" id="9793816at2"/>
<dbReference type="SUPFAM" id="SSF101874">
    <property type="entry name" value="YceI-like"/>
    <property type="match status" value="1"/>
</dbReference>
<evidence type="ECO:0000313" key="3">
    <source>
        <dbReference type="EMBL" id="SMQ11668.1"/>
    </source>
</evidence>
<dbReference type="STRING" id="1522312.GCA_900177895_02174"/>
<evidence type="ECO:0000313" key="5">
    <source>
        <dbReference type="Proteomes" id="UP000215450"/>
    </source>
</evidence>
<dbReference type="Proteomes" id="UP000215450">
    <property type="component" value="Unassembled WGS sequence"/>
</dbReference>
<dbReference type="SMART" id="SM00867">
    <property type="entry name" value="YceI"/>
    <property type="match status" value="1"/>
</dbReference>
<keyword evidence="1" id="KW-0732">Signal</keyword>
<feature type="chain" id="PRO_5015075246" evidence="1">
    <location>
        <begin position="20"/>
        <end position="221"/>
    </location>
</feature>
<organism evidence="4 5">
    <name type="scientific">Kingella negevensis</name>
    <dbReference type="NCBI Taxonomy" id="1522312"/>
    <lineage>
        <taxon>Bacteria</taxon>
        <taxon>Pseudomonadati</taxon>
        <taxon>Pseudomonadota</taxon>
        <taxon>Betaproteobacteria</taxon>
        <taxon>Neisseriales</taxon>
        <taxon>Neisseriaceae</taxon>
        <taxon>Kingella</taxon>
    </lineage>
</organism>
<dbReference type="EMBL" id="FXUV02000001">
    <property type="protein sequence ID" value="SNB51008.1"/>
    <property type="molecule type" value="Genomic_DNA"/>
</dbReference>
<evidence type="ECO:0000259" key="2">
    <source>
        <dbReference type="SMART" id="SM00867"/>
    </source>
</evidence>
<dbReference type="EMBL" id="FXUV01000001">
    <property type="protein sequence ID" value="SMQ11668.1"/>
    <property type="molecule type" value="Genomic_DNA"/>
</dbReference>
<sequence length="221" mass="24055">MKLISASIAIFLSSVFALSACSNSESSVANSTQSSSPSAAILTDAAKWESNNTKITFLMGKVTPELKSITEPAHFDTSSAVLGVDGKFVLTIDLKSISTDIDIRNQRLKDWFFETSKFPVATVTGQLDSAQINQLKLGETLLLDQNLSLNLHGVDIPIQAALLISRVDNNRMIVNTRTPVIVDIGKIDMLEEMEKLMEGIGVSTIIQQVPISFYGEFSRIS</sequence>
<evidence type="ECO:0000313" key="4">
    <source>
        <dbReference type="EMBL" id="SNB51008.1"/>
    </source>
</evidence>
<evidence type="ECO:0000256" key="1">
    <source>
        <dbReference type="SAM" id="SignalP"/>
    </source>
</evidence>
<reference evidence="4 5" key="2">
    <citation type="submission" date="2017-06" db="EMBL/GenBank/DDBJ databases">
        <authorList>
            <person name="Kim H.J."/>
            <person name="Triplett B.A."/>
        </authorList>
    </citation>
    <scope>NUCLEOTIDE SEQUENCE [LARGE SCALE GENOMIC DNA]</scope>
    <source>
        <strain evidence="4">Kingella_eburonensis</strain>
    </source>
</reference>
<name>A0A238T8W5_9NEIS</name>
<dbReference type="RefSeq" id="WP_095061798.1">
    <property type="nucleotide sequence ID" value="NZ_FXUV02000001.1"/>
</dbReference>
<reference evidence="3" key="1">
    <citation type="submission" date="2017-05" db="EMBL/GenBank/DDBJ databases">
        <authorList>
            <person name="Song R."/>
            <person name="Chenine A.L."/>
            <person name="Ruprecht R.M."/>
        </authorList>
    </citation>
    <scope>NUCLEOTIDE SEQUENCE</scope>
    <source>
        <strain evidence="3">Kingella_eburonensis</strain>
    </source>
</reference>
<feature type="domain" description="Lipid/polyisoprenoid-binding YceI-like" evidence="2">
    <location>
        <begin position="47"/>
        <end position="218"/>
    </location>
</feature>
<dbReference type="InterPro" id="IPR007372">
    <property type="entry name" value="Lipid/polyisoprenoid-bd_YceI"/>
</dbReference>
<proteinExistence type="predicted"/>
<protein>
    <submittedName>
        <fullName evidence="4">YceI-like domain protein</fullName>
    </submittedName>
</protein>
<gene>
    <name evidence="4" type="ORF">KEBURONENSIS_00022</name>
</gene>
<dbReference type="InterPro" id="IPR036761">
    <property type="entry name" value="TTHA0802/YceI-like_sf"/>
</dbReference>
<dbReference type="AlphaFoldDB" id="A0A238T8W5"/>
<feature type="signal peptide" evidence="1">
    <location>
        <begin position="1"/>
        <end position="19"/>
    </location>
</feature>
<keyword evidence="5" id="KW-1185">Reference proteome</keyword>
<dbReference type="Gene3D" id="2.40.128.110">
    <property type="entry name" value="Lipid/polyisoprenoid-binding, YceI-like"/>
    <property type="match status" value="1"/>
</dbReference>
<dbReference type="Pfam" id="PF04264">
    <property type="entry name" value="YceI"/>
    <property type="match status" value="1"/>
</dbReference>
<accession>A0A238T8W5</accession>